<evidence type="ECO:0000256" key="3">
    <source>
        <dbReference type="ARBA" id="ARBA00022692"/>
    </source>
</evidence>
<dbReference type="EMBL" id="JBHRSF010000001">
    <property type="protein sequence ID" value="MFC2993683.1"/>
    <property type="molecule type" value="Genomic_DNA"/>
</dbReference>
<dbReference type="PANTHER" id="PTHR30250">
    <property type="entry name" value="PST FAMILY PREDICTED COLANIC ACID TRANSPORTER"/>
    <property type="match status" value="1"/>
</dbReference>
<comment type="subcellular location">
    <subcellularLocation>
        <location evidence="1">Cell membrane</location>
        <topology evidence="1">Multi-pass membrane protein</topology>
    </subcellularLocation>
</comment>
<dbReference type="OrthoDB" id="3831435at2"/>
<dbReference type="Proteomes" id="UP001595455">
    <property type="component" value="Unassembled WGS sequence"/>
</dbReference>
<reference evidence="8 9" key="2">
    <citation type="submission" date="2018-08" db="EMBL/GenBank/DDBJ databases">
        <title>The draft genome of Acinetobacter sichuanensis strain WCHAc060041.</title>
        <authorList>
            <person name="Qin J."/>
            <person name="Feng Y."/>
            <person name="Zong Z."/>
        </authorList>
    </citation>
    <scope>NUCLEOTIDE SEQUENCE [LARGE SCALE GENOMIC DNA]</scope>
    <source>
        <strain evidence="8 9">WCHAc060041</strain>
    </source>
</reference>
<feature type="transmembrane region" description="Helical" evidence="6">
    <location>
        <begin position="336"/>
        <end position="356"/>
    </location>
</feature>
<dbReference type="GO" id="GO:0005886">
    <property type="term" value="C:plasma membrane"/>
    <property type="evidence" value="ECO:0007669"/>
    <property type="project" value="UniProtKB-SubCell"/>
</dbReference>
<dbReference type="InterPro" id="IPR050833">
    <property type="entry name" value="Poly_Biosynth_Transport"/>
</dbReference>
<keyword evidence="5 6" id="KW-0472">Membrane</keyword>
<keyword evidence="4 6" id="KW-1133">Transmembrane helix</keyword>
<reference evidence="7" key="4">
    <citation type="submission" date="2024-09" db="EMBL/GenBank/DDBJ databases">
        <authorList>
            <person name="Sun Q."/>
            <person name="Mori K."/>
        </authorList>
    </citation>
    <scope>NUCLEOTIDE SEQUENCE</scope>
    <source>
        <strain evidence="7">KCTC 62575</strain>
    </source>
</reference>
<sequence length="424" mass="47742">MKSLLEKVNAKLNAQGGFLKAVSVLVGGTAFAQLIGFLCLPFLTRLYSPEDYSILGVYIAMVSILSVISCLRFDIAIPIPQQEDEGKALLLLALLSNTIFFIVLYFALLLIHPFIQDFKIIKQLSYWIWLVPFGVYISGLYSALQYWATRHKRFKDIARTRMTQAVFGNGTSLATGAIWGGFWGLILGQILNFSGGLIKLAISAKKDLSLVKSSPLKDTFSKYSNFPKYSTFEALANTSAIQLPLIIIASFVIGPEVGYLMMAMKVLAIPMGLIGSAISQVYLANANQYLSNGELYKYTKEIVYKVLKIVTIPFILLALASPFVFTWVFGEKWENLGTYILYMIPWFFMQILVSPVSMSLHLINKQKVALLLQILGFILRVVGLLLIFYLNLNYIIYYYVVSGFIFYLIYLLVVLGLLKWKKLQ</sequence>
<organism evidence="8 9">
    <name type="scientific">Acinetobacter sichuanensis</name>
    <dbReference type="NCBI Taxonomy" id="2136183"/>
    <lineage>
        <taxon>Bacteria</taxon>
        <taxon>Pseudomonadati</taxon>
        <taxon>Pseudomonadota</taxon>
        <taxon>Gammaproteobacteria</taxon>
        <taxon>Moraxellales</taxon>
        <taxon>Moraxellaceae</taxon>
        <taxon>Acinetobacter</taxon>
    </lineage>
</organism>
<evidence type="ECO:0000256" key="6">
    <source>
        <dbReference type="SAM" id="Phobius"/>
    </source>
</evidence>
<evidence type="ECO:0000313" key="7">
    <source>
        <dbReference type="EMBL" id="MFC2993683.1"/>
    </source>
</evidence>
<keyword evidence="10" id="KW-1185">Reference proteome</keyword>
<feature type="transmembrane region" description="Helical" evidence="6">
    <location>
        <begin position="89"/>
        <end position="115"/>
    </location>
</feature>
<reference evidence="7" key="1">
    <citation type="journal article" date="2014" name="Int. J. Syst. Evol. Microbiol.">
        <title>Complete genome of a new Firmicutes species belonging to the dominant human colonic microbiota ('Ruminococcus bicirculans') reveals two chromosomes and a selective capacity to utilize plant glucans.</title>
        <authorList>
            <consortium name="NISC Comparative Sequencing Program"/>
            <person name="Wegmann U."/>
            <person name="Louis P."/>
            <person name="Goesmann A."/>
            <person name="Henrissat B."/>
            <person name="Duncan S.H."/>
            <person name="Flint H.J."/>
        </authorList>
    </citation>
    <scope>NUCLEOTIDE SEQUENCE</scope>
    <source>
        <strain evidence="7">KCTC 62575</strain>
    </source>
</reference>
<dbReference type="RefSeq" id="WP_107008960.1">
    <property type="nucleotide sequence ID" value="NZ_JBHRSF010000001.1"/>
</dbReference>
<keyword evidence="2" id="KW-1003">Cell membrane</keyword>
<dbReference type="AlphaFoldDB" id="A0A371YNF9"/>
<feature type="transmembrane region" description="Helical" evidence="6">
    <location>
        <begin position="127"/>
        <end position="148"/>
    </location>
</feature>
<evidence type="ECO:0000256" key="2">
    <source>
        <dbReference type="ARBA" id="ARBA00022475"/>
    </source>
</evidence>
<dbReference type="EMBL" id="PYIX02000024">
    <property type="protein sequence ID" value="RFC82982.1"/>
    <property type="molecule type" value="Genomic_DNA"/>
</dbReference>
<comment type="caution">
    <text evidence="8">The sequence shown here is derived from an EMBL/GenBank/DDBJ whole genome shotgun (WGS) entry which is preliminary data.</text>
</comment>
<dbReference type="Pfam" id="PF13440">
    <property type="entry name" value="Polysacc_synt_3"/>
    <property type="match status" value="1"/>
</dbReference>
<name>A0A371YNF9_9GAMM</name>
<evidence type="ECO:0000256" key="1">
    <source>
        <dbReference type="ARBA" id="ARBA00004651"/>
    </source>
</evidence>
<feature type="transmembrane region" description="Helical" evidence="6">
    <location>
        <begin position="21"/>
        <end position="43"/>
    </location>
</feature>
<feature type="transmembrane region" description="Helical" evidence="6">
    <location>
        <begin position="396"/>
        <end position="418"/>
    </location>
</feature>
<gene>
    <name evidence="7" type="ORF">ACFODO_00025</name>
    <name evidence="8" type="ORF">C9E89_014035</name>
</gene>
<reference evidence="10" key="3">
    <citation type="journal article" date="2019" name="Int. J. Syst. Evol. Microbiol.">
        <title>The Global Catalogue of Microorganisms (GCM) 10K type strain sequencing project: providing services to taxonomists for standard genome sequencing and annotation.</title>
        <authorList>
            <consortium name="The Broad Institute Genomics Platform"/>
            <consortium name="The Broad Institute Genome Sequencing Center for Infectious Disease"/>
            <person name="Wu L."/>
            <person name="Ma J."/>
        </authorList>
    </citation>
    <scope>NUCLEOTIDE SEQUENCE [LARGE SCALE GENOMIC DNA]</scope>
    <source>
        <strain evidence="10">KCTC 62575</strain>
    </source>
</reference>
<proteinExistence type="predicted"/>
<evidence type="ECO:0000313" key="9">
    <source>
        <dbReference type="Proteomes" id="UP000240957"/>
    </source>
</evidence>
<evidence type="ECO:0000256" key="5">
    <source>
        <dbReference type="ARBA" id="ARBA00023136"/>
    </source>
</evidence>
<dbReference type="PANTHER" id="PTHR30250:SF28">
    <property type="entry name" value="POLYSACCHARIDE BIOSYNTHESIS PROTEIN"/>
    <property type="match status" value="1"/>
</dbReference>
<feature type="transmembrane region" description="Helical" evidence="6">
    <location>
        <begin position="55"/>
        <end position="77"/>
    </location>
</feature>
<keyword evidence="3 6" id="KW-0812">Transmembrane</keyword>
<evidence type="ECO:0000256" key="4">
    <source>
        <dbReference type="ARBA" id="ARBA00022989"/>
    </source>
</evidence>
<evidence type="ECO:0000313" key="10">
    <source>
        <dbReference type="Proteomes" id="UP001595455"/>
    </source>
</evidence>
<feature type="transmembrane region" description="Helical" evidence="6">
    <location>
        <begin position="368"/>
        <end position="390"/>
    </location>
</feature>
<feature type="transmembrane region" description="Helical" evidence="6">
    <location>
        <begin position="306"/>
        <end position="330"/>
    </location>
</feature>
<evidence type="ECO:0000313" key="8">
    <source>
        <dbReference type="EMBL" id="RFC82982.1"/>
    </source>
</evidence>
<feature type="transmembrane region" description="Helical" evidence="6">
    <location>
        <begin position="234"/>
        <end position="253"/>
    </location>
</feature>
<protein>
    <submittedName>
        <fullName evidence="7">Oligosaccharide flippase family protein</fullName>
    </submittedName>
    <submittedName>
        <fullName evidence="8">Polysaccharide biosynthesis protein</fullName>
    </submittedName>
</protein>
<dbReference type="Proteomes" id="UP000240957">
    <property type="component" value="Unassembled WGS sequence"/>
</dbReference>
<accession>A0A371YNF9</accession>